<dbReference type="CDD" id="cd13124">
    <property type="entry name" value="MATE_SpoVB_like"/>
    <property type="match status" value="1"/>
</dbReference>
<comment type="subcellular location">
    <subcellularLocation>
        <location evidence="1">Cell membrane</location>
        <topology evidence="1">Multi-pass membrane protein</topology>
    </subcellularLocation>
</comment>
<gene>
    <name evidence="7" type="primary">spoVB</name>
    <name evidence="7" type="ORF">PRECH8_18070</name>
</gene>
<feature type="transmembrane region" description="Helical" evidence="6">
    <location>
        <begin position="362"/>
        <end position="383"/>
    </location>
</feature>
<evidence type="ECO:0000256" key="3">
    <source>
        <dbReference type="ARBA" id="ARBA00022692"/>
    </source>
</evidence>
<keyword evidence="8" id="KW-1185">Reference proteome</keyword>
<feature type="transmembrane region" description="Helical" evidence="6">
    <location>
        <begin position="279"/>
        <end position="306"/>
    </location>
</feature>
<dbReference type="Pfam" id="PF01943">
    <property type="entry name" value="Polysacc_synt"/>
    <property type="match status" value="1"/>
</dbReference>
<evidence type="ECO:0000256" key="1">
    <source>
        <dbReference type="ARBA" id="ARBA00004651"/>
    </source>
</evidence>
<feature type="transmembrane region" description="Helical" evidence="6">
    <location>
        <begin position="390"/>
        <end position="409"/>
    </location>
</feature>
<comment type="caution">
    <text evidence="7">The sequence shown here is derived from an EMBL/GenBank/DDBJ whole genome shotgun (WGS) entry which is preliminary data.</text>
</comment>
<keyword evidence="5 6" id="KW-0472">Membrane</keyword>
<reference evidence="7" key="2">
    <citation type="journal article" date="2021" name="Data Brief">
        <title>Draft genome sequence data of the facultative, thermophilic, xylanolytic bacterium Paenibacillus sp. strain DA-C8.</title>
        <authorList>
            <person name="Chhe C."/>
            <person name="Uke A."/>
            <person name="Baramee S."/>
            <person name="Ungkulpasvich U."/>
            <person name="Tachaapaikoon C."/>
            <person name="Pason P."/>
            <person name="Waeonukul R."/>
            <person name="Ratanakhanokchai K."/>
            <person name="Kosugi A."/>
        </authorList>
    </citation>
    <scope>NUCLEOTIDE SEQUENCE</scope>
    <source>
        <strain evidence="7">DA-C8</strain>
    </source>
</reference>
<feature type="transmembrane region" description="Helical" evidence="6">
    <location>
        <begin position="84"/>
        <end position="114"/>
    </location>
</feature>
<keyword evidence="2" id="KW-1003">Cell membrane</keyword>
<dbReference type="AlphaFoldDB" id="A0A916VGG9"/>
<feature type="transmembrane region" description="Helical" evidence="6">
    <location>
        <begin position="12"/>
        <end position="34"/>
    </location>
</feature>
<dbReference type="PANTHER" id="PTHR30250:SF24">
    <property type="entry name" value="STAGE V SPORULATION PROTEIN B"/>
    <property type="match status" value="1"/>
</dbReference>
<feature type="transmembrane region" description="Helical" evidence="6">
    <location>
        <begin position="448"/>
        <end position="469"/>
    </location>
</feature>
<evidence type="ECO:0000256" key="2">
    <source>
        <dbReference type="ARBA" id="ARBA00022475"/>
    </source>
</evidence>
<dbReference type="InterPro" id="IPR002797">
    <property type="entry name" value="Polysacc_synth"/>
</dbReference>
<evidence type="ECO:0000256" key="6">
    <source>
        <dbReference type="SAM" id="Phobius"/>
    </source>
</evidence>
<dbReference type="Proteomes" id="UP000654993">
    <property type="component" value="Unassembled WGS sequence"/>
</dbReference>
<organism evidence="7 8">
    <name type="scientific">Insulibacter thermoxylanivorax</name>
    <dbReference type="NCBI Taxonomy" id="2749268"/>
    <lineage>
        <taxon>Bacteria</taxon>
        <taxon>Bacillati</taxon>
        <taxon>Bacillota</taxon>
        <taxon>Bacilli</taxon>
        <taxon>Bacillales</taxon>
        <taxon>Paenibacillaceae</taxon>
        <taxon>Insulibacter</taxon>
    </lineage>
</organism>
<proteinExistence type="predicted"/>
<feature type="transmembrane region" description="Helical" evidence="6">
    <location>
        <begin position="415"/>
        <end position="436"/>
    </location>
</feature>
<dbReference type="GO" id="GO:0005886">
    <property type="term" value="C:plasma membrane"/>
    <property type="evidence" value="ECO:0007669"/>
    <property type="project" value="UniProtKB-SubCell"/>
</dbReference>
<feature type="transmembrane region" description="Helical" evidence="6">
    <location>
        <begin position="256"/>
        <end position="273"/>
    </location>
</feature>
<dbReference type="PIRSF" id="PIRSF038958">
    <property type="entry name" value="PG_synth_SpoVB"/>
    <property type="match status" value="1"/>
</dbReference>
<protein>
    <submittedName>
        <fullName evidence="7">Stage V sporulation protein B</fullName>
    </submittedName>
</protein>
<feature type="transmembrane region" description="Helical" evidence="6">
    <location>
        <begin position="475"/>
        <end position="493"/>
    </location>
</feature>
<keyword evidence="3 6" id="KW-0812">Transmembrane</keyword>
<evidence type="ECO:0000256" key="5">
    <source>
        <dbReference type="ARBA" id="ARBA00023136"/>
    </source>
</evidence>
<evidence type="ECO:0000256" key="4">
    <source>
        <dbReference type="ARBA" id="ARBA00022989"/>
    </source>
</evidence>
<evidence type="ECO:0000313" key="8">
    <source>
        <dbReference type="Proteomes" id="UP000654993"/>
    </source>
</evidence>
<dbReference type="NCBIfam" id="TIGR02900">
    <property type="entry name" value="spore_V_B"/>
    <property type="match status" value="1"/>
</dbReference>
<dbReference type="RefSeq" id="WP_200966755.1">
    <property type="nucleotide sequence ID" value="NZ_BMAQ01000019.1"/>
</dbReference>
<reference evidence="7" key="1">
    <citation type="submission" date="2020-08" db="EMBL/GenBank/DDBJ databases">
        <authorList>
            <person name="Uke A."/>
            <person name="Chhe C."/>
            <person name="Baramee S."/>
            <person name="Kosugi A."/>
        </authorList>
    </citation>
    <scope>NUCLEOTIDE SEQUENCE</scope>
    <source>
        <strain evidence="7">DA-C8</strain>
    </source>
</reference>
<feature type="transmembrane region" description="Helical" evidence="6">
    <location>
        <begin position="40"/>
        <end position="63"/>
    </location>
</feature>
<name>A0A916VGG9_9BACL</name>
<evidence type="ECO:0000313" key="7">
    <source>
        <dbReference type="EMBL" id="GFR38511.1"/>
    </source>
</evidence>
<dbReference type="InterPro" id="IPR050833">
    <property type="entry name" value="Poly_Biosynth_Transport"/>
</dbReference>
<sequence length="509" mass="54748">MGKQSFLHGAFILSASAFVTRILGFISLIFLSRLLGAEGIGLLMMAQPLIPLIITLTELGLPVAISKLVAEAEVRGDHAKTKRILVVSLLITGTLGITLTTISLLCSKYIAAFLLADQRAYYAMLAITPISPIIAMSAVLKGYFRGKQLMKTIGISDIFENIANIGAILILVNLLLPYGIEYAAAGAMAASVFSEITSLTFLSLRFRIDRARQPKVLTFRQALHRGRETLAELLAIGLPTTGQGFVHSLYGAVQPLLVTFSLSLAGVGASLAAEQFGQLAGYALPLLFLPSFITHSLSTALIPAISEANAQRNSLLMHRTMEQAMRIALFVGAPSTIILFEWAAPLTSLIYNSPEAGGLLKILAPFFFLQYFDGPLHAILLGLGRANAAMWNFTISMAIRTVGILIFGSRLGIEGVAFAIGIGFLVEMILNLFSVSKAIGFYIELRRSISTIVCMLFMAICGQLVFTYLQNSGMALLPSVLLSVAIALACYYLSLLGTRPPGRDTLSNF</sequence>
<dbReference type="InterPro" id="IPR024923">
    <property type="entry name" value="PG_synth_SpoVB"/>
</dbReference>
<dbReference type="PANTHER" id="PTHR30250">
    <property type="entry name" value="PST FAMILY PREDICTED COLANIC ACID TRANSPORTER"/>
    <property type="match status" value="1"/>
</dbReference>
<feature type="transmembrane region" description="Helical" evidence="6">
    <location>
        <begin position="120"/>
        <end position="140"/>
    </location>
</feature>
<feature type="transmembrane region" description="Helical" evidence="6">
    <location>
        <begin position="327"/>
        <end position="350"/>
    </location>
</feature>
<keyword evidence="4 6" id="KW-1133">Transmembrane helix</keyword>
<dbReference type="InterPro" id="IPR014249">
    <property type="entry name" value="Spore_V_B"/>
</dbReference>
<feature type="transmembrane region" description="Helical" evidence="6">
    <location>
        <begin position="161"/>
        <end position="180"/>
    </location>
</feature>
<feature type="transmembrane region" description="Helical" evidence="6">
    <location>
        <begin position="186"/>
        <end position="206"/>
    </location>
</feature>
<accession>A0A916VGG9</accession>
<dbReference type="EMBL" id="BMAQ01000019">
    <property type="protein sequence ID" value="GFR38511.1"/>
    <property type="molecule type" value="Genomic_DNA"/>
</dbReference>